<sequence length="326" mass="36658">CKKKKKMPPKTVDVIEEWITMPDGVEIYTKKWMSVIKPPIATVVFLHGFGEHVNRYNHVFDKFALKGVEVFGFDQRGFGKTAVRNKNPGQTGGWKVVIEDVTAFIIANRRQKVPQFLFGHSMGGGLTAYYASNGSERDNLAGVILSSPLIALASNTRVAKSGLTVANAFAKVVPNFTIPVITLDKKYISRNPKEIERYEKDELVHRMGSLRGLVDISNGTRSLLKERYKDITLPIYICFGTGDGINDCNTAKEFFNKLPSKEKTWREWPGLYHEMHYEDEREQVINDYLGWILKRASSHSNIRNNIQISTSGNRTVSSSPIALASA</sequence>
<organism evidence="2">
    <name type="scientific">Anthurium amnicola</name>
    <dbReference type="NCBI Taxonomy" id="1678845"/>
    <lineage>
        <taxon>Eukaryota</taxon>
        <taxon>Viridiplantae</taxon>
        <taxon>Streptophyta</taxon>
        <taxon>Embryophyta</taxon>
        <taxon>Tracheophyta</taxon>
        <taxon>Spermatophyta</taxon>
        <taxon>Magnoliopsida</taxon>
        <taxon>Liliopsida</taxon>
        <taxon>Araceae</taxon>
        <taxon>Pothoideae</taxon>
        <taxon>Potheae</taxon>
        <taxon>Anthurium</taxon>
    </lineage>
</organism>
<dbReference type="GO" id="GO:0016787">
    <property type="term" value="F:hydrolase activity"/>
    <property type="evidence" value="ECO:0007669"/>
    <property type="project" value="UniProtKB-KW"/>
</dbReference>
<proteinExistence type="predicted"/>
<dbReference type="EMBL" id="GDJX01018852">
    <property type="protein sequence ID" value="JAT49084.1"/>
    <property type="molecule type" value="Transcribed_RNA"/>
</dbReference>
<evidence type="ECO:0000259" key="1">
    <source>
        <dbReference type="Pfam" id="PF12146"/>
    </source>
</evidence>
<keyword evidence="2" id="KW-0378">Hydrolase</keyword>
<dbReference type="InterPro" id="IPR022742">
    <property type="entry name" value="Hydrolase_4"/>
</dbReference>
<dbReference type="InterPro" id="IPR029058">
    <property type="entry name" value="AB_hydrolase_fold"/>
</dbReference>
<evidence type="ECO:0000313" key="2">
    <source>
        <dbReference type="EMBL" id="JAT49084.1"/>
    </source>
</evidence>
<dbReference type="Gene3D" id="3.40.50.1820">
    <property type="entry name" value="alpha/beta hydrolase"/>
    <property type="match status" value="1"/>
</dbReference>
<gene>
    <name evidence="2" type="primary">SPCC5E4.05c_0</name>
    <name evidence="2" type="ORF">g.115684</name>
</gene>
<protein>
    <submittedName>
        <fullName evidence="2">Putative serine hydrolase C5E4.05c</fullName>
    </submittedName>
</protein>
<reference evidence="2" key="1">
    <citation type="submission" date="2015-07" db="EMBL/GenBank/DDBJ databases">
        <title>Transcriptome Assembly of Anthurium amnicola.</title>
        <authorList>
            <person name="Suzuki J."/>
        </authorList>
    </citation>
    <scope>NUCLEOTIDE SEQUENCE</scope>
</reference>
<feature type="non-terminal residue" evidence="2">
    <location>
        <position position="1"/>
    </location>
</feature>
<name>A0A1D1Y379_9ARAE</name>
<accession>A0A1D1Y379</accession>
<dbReference type="InterPro" id="IPR051044">
    <property type="entry name" value="MAG_DAG_Lipase"/>
</dbReference>
<dbReference type="PANTHER" id="PTHR11614">
    <property type="entry name" value="PHOSPHOLIPASE-RELATED"/>
    <property type="match status" value="1"/>
</dbReference>
<dbReference type="AlphaFoldDB" id="A0A1D1Y379"/>
<dbReference type="Pfam" id="PF12146">
    <property type="entry name" value="Hydrolase_4"/>
    <property type="match status" value="1"/>
</dbReference>
<dbReference type="SUPFAM" id="SSF53474">
    <property type="entry name" value="alpha/beta-Hydrolases"/>
    <property type="match status" value="1"/>
</dbReference>
<feature type="domain" description="Serine aminopeptidase S33" evidence="1">
    <location>
        <begin position="38"/>
        <end position="279"/>
    </location>
</feature>